<evidence type="ECO:0000313" key="6">
    <source>
        <dbReference type="Proteomes" id="UP000826656"/>
    </source>
</evidence>
<proteinExistence type="inferred from homology"/>
<dbReference type="InterPro" id="IPR032675">
    <property type="entry name" value="LRR_dom_sf"/>
</dbReference>
<gene>
    <name evidence="5" type="ORF">KY290_006975</name>
</gene>
<dbReference type="InterPro" id="IPR051502">
    <property type="entry name" value="RLP_Defense_Trigger"/>
</dbReference>
<evidence type="ECO:0000256" key="4">
    <source>
        <dbReference type="SAM" id="Phobius"/>
    </source>
</evidence>
<keyword evidence="4" id="KW-1133">Transmembrane helix</keyword>
<keyword evidence="6" id="KW-1185">Reference proteome</keyword>
<dbReference type="Gene3D" id="3.80.10.10">
    <property type="entry name" value="Ribonuclease Inhibitor"/>
    <property type="match status" value="1"/>
</dbReference>
<evidence type="ECO:0000256" key="1">
    <source>
        <dbReference type="ARBA" id="ARBA00009592"/>
    </source>
</evidence>
<keyword evidence="2" id="KW-0433">Leucine-rich repeat</keyword>
<keyword evidence="3" id="KW-0677">Repeat</keyword>
<evidence type="ECO:0000256" key="2">
    <source>
        <dbReference type="ARBA" id="ARBA00022614"/>
    </source>
</evidence>
<dbReference type="Proteomes" id="UP000826656">
    <property type="component" value="Unassembled WGS sequence"/>
</dbReference>
<reference evidence="5 6" key="1">
    <citation type="journal article" date="2021" name="bioRxiv">
        <title>Chromosome-scale and haplotype-resolved genome assembly of a tetraploid potato cultivar.</title>
        <authorList>
            <person name="Sun H."/>
            <person name="Jiao W.-B."/>
            <person name="Krause K."/>
            <person name="Campoy J.A."/>
            <person name="Goel M."/>
            <person name="Folz-Donahue K."/>
            <person name="Kukat C."/>
            <person name="Huettel B."/>
            <person name="Schneeberger K."/>
        </authorList>
    </citation>
    <scope>NUCLEOTIDE SEQUENCE [LARGE SCALE GENOMIC DNA]</scope>
    <source>
        <strain evidence="5">SolTubOtavaFocal</strain>
        <tissue evidence="5">Leaves</tissue>
    </source>
</reference>
<keyword evidence="4" id="KW-0472">Membrane</keyword>
<dbReference type="PANTHER" id="PTHR48062">
    <property type="entry name" value="RECEPTOR-LIKE PROTEIN 14"/>
    <property type="match status" value="1"/>
</dbReference>
<dbReference type="PANTHER" id="PTHR48062:SF55">
    <property type="entry name" value="LEUCINE-RICH REPEAT-CONTAINING N-TERMINAL PLANT-TYPE DOMAIN-CONTAINING PROTEIN"/>
    <property type="match status" value="1"/>
</dbReference>
<evidence type="ECO:0000256" key="3">
    <source>
        <dbReference type="ARBA" id="ARBA00022737"/>
    </source>
</evidence>
<name>A0ABQ7W483_SOLTU</name>
<keyword evidence="4" id="KW-0812">Transmembrane</keyword>
<comment type="similarity">
    <text evidence="1">Belongs to the RLP family.</text>
</comment>
<protein>
    <submittedName>
        <fullName evidence="5">Uncharacterized protein</fullName>
    </submittedName>
</protein>
<feature type="transmembrane region" description="Helical" evidence="4">
    <location>
        <begin position="157"/>
        <end position="174"/>
    </location>
</feature>
<accession>A0ABQ7W483</accession>
<comment type="caution">
    <text evidence="5">The sequence shown here is derived from an EMBL/GenBank/DDBJ whole genome shotgun (WGS) entry which is preliminary data.</text>
</comment>
<dbReference type="EMBL" id="JAIVGD010000003">
    <property type="protein sequence ID" value="KAH0775564.1"/>
    <property type="molecule type" value="Genomic_DNA"/>
</dbReference>
<organism evidence="5 6">
    <name type="scientific">Solanum tuberosum</name>
    <name type="common">Potato</name>
    <dbReference type="NCBI Taxonomy" id="4113"/>
    <lineage>
        <taxon>Eukaryota</taxon>
        <taxon>Viridiplantae</taxon>
        <taxon>Streptophyta</taxon>
        <taxon>Embryophyta</taxon>
        <taxon>Tracheophyta</taxon>
        <taxon>Spermatophyta</taxon>
        <taxon>Magnoliopsida</taxon>
        <taxon>eudicotyledons</taxon>
        <taxon>Gunneridae</taxon>
        <taxon>Pentapetalae</taxon>
        <taxon>asterids</taxon>
        <taxon>lamiids</taxon>
        <taxon>Solanales</taxon>
        <taxon>Solanaceae</taxon>
        <taxon>Solanoideae</taxon>
        <taxon>Solaneae</taxon>
        <taxon>Solanum</taxon>
    </lineage>
</organism>
<evidence type="ECO:0000313" key="5">
    <source>
        <dbReference type="EMBL" id="KAH0775564.1"/>
    </source>
</evidence>
<sequence length="180" mass="20155">MLDLSHNNISGPIPHCLGNIMQNPWDTDVYDSSSFGYGDFEMFGGNTLIDVDDSFETTSTISFPNSFGAYDSTTYSAVCTFDESSYEGNPVLCGPPLHISCTEAKEIPTYLLAPDFSEDDASFLAMEWFCISFLVAYANVVVAVVVVLCVNPSWRNVWFYYIESFMYSCYDYFASKSSRL</sequence>
<feature type="transmembrane region" description="Helical" evidence="4">
    <location>
        <begin position="128"/>
        <end position="151"/>
    </location>
</feature>